<dbReference type="SUPFAM" id="SSF82895">
    <property type="entry name" value="TSP-1 type 1 repeat"/>
    <property type="match status" value="2"/>
</dbReference>
<dbReference type="CDD" id="cd00198">
    <property type="entry name" value="vWFA"/>
    <property type="match status" value="1"/>
</dbReference>
<gene>
    <name evidence="5" type="ORF">MAR_024459</name>
</gene>
<dbReference type="Pfam" id="PF00090">
    <property type="entry name" value="TSP_1"/>
    <property type="match status" value="2"/>
</dbReference>
<dbReference type="InterPro" id="IPR000884">
    <property type="entry name" value="TSP1_rpt"/>
</dbReference>
<dbReference type="PANTHER" id="PTHR22906">
    <property type="entry name" value="PROPERDIN"/>
    <property type="match status" value="1"/>
</dbReference>
<reference evidence="5" key="1">
    <citation type="submission" date="2022-11" db="EMBL/GenBank/DDBJ databases">
        <title>Centuries of genome instability and evolution in soft-shell clam transmissible cancer (bioRxiv).</title>
        <authorList>
            <person name="Hart S.F.M."/>
            <person name="Yonemitsu M.A."/>
            <person name="Giersch R.M."/>
            <person name="Beal B.F."/>
            <person name="Arriagada G."/>
            <person name="Davis B.W."/>
            <person name="Ostrander E.A."/>
            <person name="Goff S.P."/>
            <person name="Metzger M.J."/>
        </authorList>
    </citation>
    <scope>NUCLEOTIDE SEQUENCE</scope>
    <source>
        <strain evidence="5">MELC-2E11</strain>
        <tissue evidence="5">Siphon/mantle</tissue>
    </source>
</reference>
<keyword evidence="3" id="KW-0732">Signal</keyword>
<evidence type="ECO:0000256" key="3">
    <source>
        <dbReference type="SAM" id="SignalP"/>
    </source>
</evidence>
<feature type="domain" description="VWFA" evidence="4">
    <location>
        <begin position="204"/>
        <end position="345"/>
    </location>
</feature>
<dbReference type="PROSITE" id="PS50234">
    <property type="entry name" value="VWFA"/>
    <property type="match status" value="1"/>
</dbReference>
<dbReference type="PANTHER" id="PTHR22906:SF21">
    <property type="entry name" value="SEMA DOMAIN-CONTAINING PROTEIN"/>
    <property type="match status" value="1"/>
</dbReference>
<keyword evidence="6" id="KW-1185">Reference proteome</keyword>
<dbReference type="InterPro" id="IPR036465">
    <property type="entry name" value="vWFA_dom_sf"/>
</dbReference>
<keyword evidence="1" id="KW-0677">Repeat</keyword>
<feature type="signal peptide" evidence="3">
    <location>
        <begin position="1"/>
        <end position="22"/>
    </location>
</feature>
<evidence type="ECO:0000313" key="5">
    <source>
        <dbReference type="EMBL" id="WAR00087.1"/>
    </source>
</evidence>
<dbReference type="Pfam" id="PF00092">
    <property type="entry name" value="VWA"/>
    <property type="match status" value="1"/>
</dbReference>
<dbReference type="InterPro" id="IPR052065">
    <property type="entry name" value="Compl_asym_regulator"/>
</dbReference>
<evidence type="ECO:0000259" key="4">
    <source>
        <dbReference type="PROSITE" id="PS50234"/>
    </source>
</evidence>
<evidence type="ECO:0000256" key="2">
    <source>
        <dbReference type="ARBA" id="ARBA00023157"/>
    </source>
</evidence>
<dbReference type="SMART" id="SM00327">
    <property type="entry name" value="VWA"/>
    <property type="match status" value="1"/>
</dbReference>
<sequence length="596" mass="64710">MGWKPKQLTLCVLCLLITRTCGDSMMDMPFLEDVGGGGFQGPSPLNLFNTYNFGGARTISDIFANRPPNASLPKFNRPPMTANAFNTLPQLPIRMVSFPTNKSLIGPAMVPGGDGRAYRGFVAVPPGSPLEFLKTPTWALQKSPTAPSALGVAIKGTVMGMAPNGGPQTDPVHQLSSNHLFVPVPVGQSGPIKGDAPPTKPVADILIVIDASKNMGHIDEKGVVVWNPSIVDFLNKFIATTPMGPEGNRIGIVSVSFGIDDMIALTFDKESLVRSLGELRPLFRGGCTEKGIRTASSLFYQYGRQTAVKRIVLLTDEASTCPYRNMAEILYARKCGIDIIHVGFGTTKNISGPIDEAHRSQWMVQGMQMLPDIVHPVAKRAYIAPIHGGWSTWSDWNRCSADAGCSIGYQMHFRLCDNPKPMFGGRNCEGFAAETRMCHMRPCIDLYTGHWTRWTEFTRCSSPCGLGTQSRQRTCITIDGYPSANCKGPYVERVDCLGTVSGQFGPRIAGALSHVDLGFKCEPANVTLPPLLMEENPAQDLLLKRTFATQDCPVLYTENLGLGLNMVSVREIVDLERPGGLESVTVLLHNTVAIHA</sequence>
<dbReference type="SMART" id="SM00209">
    <property type="entry name" value="TSP1"/>
    <property type="match status" value="2"/>
</dbReference>
<dbReference type="InterPro" id="IPR002035">
    <property type="entry name" value="VWF_A"/>
</dbReference>
<evidence type="ECO:0000313" key="6">
    <source>
        <dbReference type="Proteomes" id="UP001164746"/>
    </source>
</evidence>
<accession>A0ABY7DU27</accession>
<dbReference type="Gene3D" id="3.40.50.410">
    <property type="entry name" value="von Willebrand factor, type A domain"/>
    <property type="match status" value="1"/>
</dbReference>
<proteinExistence type="predicted"/>
<keyword evidence="2" id="KW-1015">Disulfide bond</keyword>
<evidence type="ECO:0000256" key="1">
    <source>
        <dbReference type="ARBA" id="ARBA00022737"/>
    </source>
</evidence>
<name>A0ABY7DU27_MYAAR</name>
<feature type="chain" id="PRO_5045504818" evidence="3">
    <location>
        <begin position="23"/>
        <end position="596"/>
    </location>
</feature>
<dbReference type="Gene3D" id="2.20.100.10">
    <property type="entry name" value="Thrombospondin type-1 (TSP1) repeat"/>
    <property type="match status" value="2"/>
</dbReference>
<dbReference type="EMBL" id="CP111014">
    <property type="protein sequence ID" value="WAR00087.1"/>
    <property type="molecule type" value="Genomic_DNA"/>
</dbReference>
<organism evidence="5 6">
    <name type="scientific">Mya arenaria</name>
    <name type="common">Soft-shell clam</name>
    <dbReference type="NCBI Taxonomy" id="6604"/>
    <lineage>
        <taxon>Eukaryota</taxon>
        <taxon>Metazoa</taxon>
        <taxon>Spiralia</taxon>
        <taxon>Lophotrochozoa</taxon>
        <taxon>Mollusca</taxon>
        <taxon>Bivalvia</taxon>
        <taxon>Autobranchia</taxon>
        <taxon>Heteroconchia</taxon>
        <taxon>Euheterodonta</taxon>
        <taxon>Imparidentia</taxon>
        <taxon>Neoheterodontei</taxon>
        <taxon>Myida</taxon>
        <taxon>Myoidea</taxon>
        <taxon>Myidae</taxon>
        <taxon>Mya</taxon>
    </lineage>
</organism>
<dbReference type="InterPro" id="IPR036383">
    <property type="entry name" value="TSP1_rpt_sf"/>
</dbReference>
<dbReference type="PROSITE" id="PS50092">
    <property type="entry name" value="TSP1"/>
    <property type="match status" value="2"/>
</dbReference>
<dbReference type="Proteomes" id="UP001164746">
    <property type="component" value="Chromosome 3"/>
</dbReference>
<protein>
    <submittedName>
        <fullName evidence="5">HMCN1-like protein</fullName>
    </submittedName>
</protein>
<dbReference type="SUPFAM" id="SSF53300">
    <property type="entry name" value="vWA-like"/>
    <property type="match status" value="1"/>
</dbReference>